<dbReference type="Pfam" id="PF01607">
    <property type="entry name" value="CBM_14"/>
    <property type="match status" value="1"/>
</dbReference>
<organism evidence="2 3">
    <name type="scientific">Scylla paramamosain</name>
    <name type="common">Mud crab</name>
    <dbReference type="NCBI Taxonomy" id="85552"/>
    <lineage>
        <taxon>Eukaryota</taxon>
        <taxon>Metazoa</taxon>
        <taxon>Ecdysozoa</taxon>
        <taxon>Arthropoda</taxon>
        <taxon>Crustacea</taxon>
        <taxon>Multicrustacea</taxon>
        <taxon>Malacostraca</taxon>
        <taxon>Eumalacostraca</taxon>
        <taxon>Eucarida</taxon>
        <taxon>Decapoda</taxon>
        <taxon>Pleocyemata</taxon>
        <taxon>Brachyura</taxon>
        <taxon>Eubrachyura</taxon>
        <taxon>Portunoidea</taxon>
        <taxon>Portunidae</taxon>
        <taxon>Portuninae</taxon>
        <taxon>Scylla</taxon>
    </lineage>
</organism>
<dbReference type="SUPFAM" id="SSF57625">
    <property type="entry name" value="Invertebrate chitin-binding proteins"/>
    <property type="match status" value="1"/>
</dbReference>
<accession>A0AAW0SXA9</accession>
<evidence type="ECO:0000313" key="2">
    <source>
        <dbReference type="EMBL" id="KAK8379322.1"/>
    </source>
</evidence>
<dbReference type="EMBL" id="JARAKH010000043">
    <property type="protein sequence ID" value="KAK8379322.1"/>
    <property type="molecule type" value="Genomic_DNA"/>
</dbReference>
<dbReference type="InterPro" id="IPR036508">
    <property type="entry name" value="Chitin-bd_dom_sf"/>
</dbReference>
<dbReference type="Proteomes" id="UP001487740">
    <property type="component" value="Unassembled WGS sequence"/>
</dbReference>
<protein>
    <recommendedName>
        <fullName evidence="1">Chitin-binding type-2 domain-containing protein</fullName>
    </recommendedName>
</protein>
<name>A0AAW0SXA9_SCYPA</name>
<reference evidence="2 3" key="1">
    <citation type="submission" date="2023-03" db="EMBL/GenBank/DDBJ databases">
        <title>High-quality genome of Scylla paramamosain provides insights in environmental adaptation.</title>
        <authorList>
            <person name="Zhang L."/>
        </authorList>
    </citation>
    <scope>NUCLEOTIDE SEQUENCE [LARGE SCALE GENOMIC DNA]</scope>
    <source>
        <strain evidence="2">LZ_2023a</strain>
        <tissue evidence="2">Muscle</tissue>
    </source>
</reference>
<keyword evidence="3" id="KW-1185">Reference proteome</keyword>
<dbReference type="AlphaFoldDB" id="A0AAW0SXA9"/>
<dbReference type="GO" id="GO:0005576">
    <property type="term" value="C:extracellular region"/>
    <property type="evidence" value="ECO:0007669"/>
    <property type="project" value="InterPro"/>
</dbReference>
<gene>
    <name evidence="2" type="ORF">O3P69_019308</name>
</gene>
<evidence type="ECO:0000259" key="1">
    <source>
        <dbReference type="PROSITE" id="PS50940"/>
    </source>
</evidence>
<feature type="domain" description="Chitin-binding type-2" evidence="1">
    <location>
        <begin position="5"/>
        <end position="64"/>
    </location>
</feature>
<dbReference type="PROSITE" id="PS50940">
    <property type="entry name" value="CHIT_BIND_II"/>
    <property type="match status" value="1"/>
</dbReference>
<evidence type="ECO:0000313" key="3">
    <source>
        <dbReference type="Proteomes" id="UP001487740"/>
    </source>
</evidence>
<dbReference type="GO" id="GO:0008061">
    <property type="term" value="F:chitin binding"/>
    <property type="evidence" value="ECO:0007669"/>
    <property type="project" value="InterPro"/>
</dbReference>
<proteinExistence type="predicted"/>
<comment type="caution">
    <text evidence="2">The sequence shown here is derived from an EMBL/GenBank/DDBJ whole genome shotgun (WGS) entry which is preliminary data.</text>
</comment>
<dbReference type="InterPro" id="IPR002557">
    <property type="entry name" value="Chitin-bd_dom"/>
</dbReference>
<sequence>MNNCLPNCTNNAPGDKVPDPQDCRKFYTCLATDGPSDVSFFCSEGERFDSVSRECLAEGAVCGLCMLKCKYDCVIAEDYAAVRGDCGKMTLCELNPPLTIDCGPATPYFDGESCQDDHSKCCEDCIVFCQEPNIETADPTSSLRSYHACSFYYYYIYHDPSNDNNYRVIDSLTSCIDLTTSACVRVRGATCESTSCIPSCVNATTGEQIPDPKDCYRYYTCLATGRPTDVSFLCPNEAKIRSQTEEMRQ</sequence>